<name>A0AAX6EKW5_IRIPA</name>
<keyword evidence="2" id="KW-1185">Reference proteome</keyword>
<evidence type="ECO:0000313" key="1">
    <source>
        <dbReference type="EMBL" id="KAJ6804475.1"/>
    </source>
</evidence>
<organism evidence="1 2">
    <name type="scientific">Iris pallida</name>
    <name type="common">Sweet iris</name>
    <dbReference type="NCBI Taxonomy" id="29817"/>
    <lineage>
        <taxon>Eukaryota</taxon>
        <taxon>Viridiplantae</taxon>
        <taxon>Streptophyta</taxon>
        <taxon>Embryophyta</taxon>
        <taxon>Tracheophyta</taxon>
        <taxon>Spermatophyta</taxon>
        <taxon>Magnoliopsida</taxon>
        <taxon>Liliopsida</taxon>
        <taxon>Asparagales</taxon>
        <taxon>Iridaceae</taxon>
        <taxon>Iridoideae</taxon>
        <taxon>Irideae</taxon>
        <taxon>Iris</taxon>
    </lineage>
</organism>
<accession>A0AAX6EKW5</accession>
<reference evidence="1" key="2">
    <citation type="submission" date="2023-04" db="EMBL/GenBank/DDBJ databases">
        <authorList>
            <person name="Bruccoleri R.E."/>
            <person name="Oakeley E.J."/>
            <person name="Faust A.-M."/>
            <person name="Dessus-Babus S."/>
            <person name="Altorfer M."/>
            <person name="Burckhardt D."/>
            <person name="Oertli M."/>
            <person name="Naumann U."/>
            <person name="Petersen F."/>
            <person name="Wong J."/>
        </authorList>
    </citation>
    <scope>NUCLEOTIDE SEQUENCE</scope>
    <source>
        <strain evidence="1">GSM-AAB239-AS_SAM_17_03QT</strain>
        <tissue evidence="1">Leaf</tissue>
    </source>
</reference>
<sequence>MLAGALKMVGGLSRRCFRSAAPPTFFLREANQSWSRSSTQLFSVRSIIDVKASGWLVIKWHKYILSGWLMRLIIIYMTTCCASSCRVI</sequence>
<dbReference type="EMBL" id="JANAVB010035820">
    <property type="protein sequence ID" value="KAJ6804475.1"/>
    <property type="molecule type" value="Genomic_DNA"/>
</dbReference>
<gene>
    <name evidence="1" type="ORF">M6B38_183425</name>
</gene>
<proteinExistence type="predicted"/>
<evidence type="ECO:0000313" key="2">
    <source>
        <dbReference type="Proteomes" id="UP001140949"/>
    </source>
</evidence>
<comment type="caution">
    <text evidence="1">The sequence shown here is derived from an EMBL/GenBank/DDBJ whole genome shotgun (WGS) entry which is preliminary data.</text>
</comment>
<protein>
    <submittedName>
        <fullName evidence="1">UPF0481 protein-like</fullName>
    </submittedName>
</protein>
<reference evidence="1" key="1">
    <citation type="journal article" date="2023" name="GigaByte">
        <title>Genome assembly of the bearded iris, Iris pallida Lam.</title>
        <authorList>
            <person name="Bruccoleri R.E."/>
            <person name="Oakeley E.J."/>
            <person name="Faust A.M.E."/>
            <person name="Altorfer M."/>
            <person name="Dessus-Babus S."/>
            <person name="Burckhardt D."/>
            <person name="Oertli M."/>
            <person name="Naumann U."/>
            <person name="Petersen F."/>
            <person name="Wong J."/>
        </authorList>
    </citation>
    <scope>NUCLEOTIDE SEQUENCE</scope>
    <source>
        <strain evidence="1">GSM-AAB239-AS_SAM_17_03QT</strain>
    </source>
</reference>
<dbReference type="Proteomes" id="UP001140949">
    <property type="component" value="Unassembled WGS sequence"/>
</dbReference>
<dbReference type="AlphaFoldDB" id="A0AAX6EKW5"/>